<organism evidence="2 3">
    <name type="scientific">Paenibacillus aceris</name>
    <dbReference type="NCBI Taxonomy" id="869555"/>
    <lineage>
        <taxon>Bacteria</taxon>
        <taxon>Bacillati</taxon>
        <taxon>Bacillota</taxon>
        <taxon>Bacilli</taxon>
        <taxon>Bacillales</taxon>
        <taxon>Paenibacillaceae</taxon>
        <taxon>Paenibacillus</taxon>
    </lineage>
</organism>
<feature type="region of interest" description="Disordered" evidence="1">
    <location>
        <begin position="1"/>
        <end position="20"/>
    </location>
</feature>
<evidence type="ECO:0000313" key="3">
    <source>
        <dbReference type="Proteomes" id="UP001519344"/>
    </source>
</evidence>
<keyword evidence="3" id="KW-1185">Reference proteome</keyword>
<gene>
    <name evidence="2" type="ORF">J2Z65_003546</name>
</gene>
<dbReference type="Proteomes" id="UP001519344">
    <property type="component" value="Unassembled WGS sequence"/>
</dbReference>
<comment type="caution">
    <text evidence="2">The sequence shown here is derived from an EMBL/GenBank/DDBJ whole genome shotgun (WGS) entry which is preliminary data.</text>
</comment>
<proteinExistence type="predicted"/>
<name>A0ABS4I082_9BACL</name>
<accession>A0ABS4I082</accession>
<evidence type="ECO:0000256" key="1">
    <source>
        <dbReference type="SAM" id="MobiDB-lite"/>
    </source>
</evidence>
<feature type="compositionally biased region" description="Basic and acidic residues" evidence="1">
    <location>
        <begin position="1"/>
        <end position="15"/>
    </location>
</feature>
<evidence type="ECO:0000313" key="2">
    <source>
        <dbReference type="EMBL" id="MBP1964323.1"/>
    </source>
</evidence>
<sequence length="40" mass="4715">MGVRGRMEKEIEKSSPPRPSWRGDFWYLASRGQYTTINVK</sequence>
<dbReference type="EMBL" id="JAGGKV010000008">
    <property type="protein sequence ID" value="MBP1964323.1"/>
    <property type="molecule type" value="Genomic_DNA"/>
</dbReference>
<reference evidence="2 3" key="1">
    <citation type="submission" date="2021-03" db="EMBL/GenBank/DDBJ databases">
        <title>Genomic Encyclopedia of Type Strains, Phase IV (KMG-IV): sequencing the most valuable type-strain genomes for metagenomic binning, comparative biology and taxonomic classification.</title>
        <authorList>
            <person name="Goeker M."/>
        </authorList>
    </citation>
    <scope>NUCLEOTIDE SEQUENCE [LARGE SCALE GENOMIC DNA]</scope>
    <source>
        <strain evidence="2 3">DSM 24950</strain>
    </source>
</reference>
<protein>
    <submittedName>
        <fullName evidence="2">Uncharacterized protein</fullName>
    </submittedName>
</protein>